<feature type="compositionally biased region" description="Pro residues" evidence="1">
    <location>
        <begin position="755"/>
        <end position="765"/>
    </location>
</feature>
<reference evidence="3 4" key="1">
    <citation type="submission" date="2016-07" db="EMBL/GenBank/DDBJ databases">
        <title>Pervasive Adenine N6-methylation of Active Genes in Fungi.</title>
        <authorList>
            <consortium name="DOE Joint Genome Institute"/>
            <person name="Mondo S.J."/>
            <person name="Dannebaum R.O."/>
            <person name="Kuo R.C."/>
            <person name="Labutti K."/>
            <person name="Haridas S."/>
            <person name="Kuo A."/>
            <person name="Salamov A."/>
            <person name="Ahrendt S.R."/>
            <person name="Lipzen A."/>
            <person name="Sullivan W."/>
            <person name="Andreopoulos W.B."/>
            <person name="Clum A."/>
            <person name="Lindquist E."/>
            <person name="Daum C."/>
            <person name="Ramamoorthy G.K."/>
            <person name="Gryganskyi A."/>
            <person name="Culley D."/>
            <person name="Magnuson J.K."/>
            <person name="James T.Y."/>
            <person name="O'Malley M.A."/>
            <person name="Stajich J.E."/>
            <person name="Spatafora J.W."/>
            <person name="Visel A."/>
            <person name="Grigoriev I.V."/>
        </authorList>
    </citation>
    <scope>NUCLEOTIDE SEQUENCE [LARGE SCALE GENOMIC DNA]</scope>
    <source>
        <strain evidence="3 4">NRRL 3301</strain>
    </source>
</reference>
<dbReference type="GO" id="GO:0005634">
    <property type="term" value="C:nucleus"/>
    <property type="evidence" value="ECO:0007669"/>
    <property type="project" value="TreeGrafter"/>
</dbReference>
<keyword evidence="4" id="KW-1185">Reference proteome</keyword>
<feature type="compositionally biased region" description="Low complexity" evidence="1">
    <location>
        <begin position="222"/>
        <end position="232"/>
    </location>
</feature>
<evidence type="ECO:0000313" key="3">
    <source>
        <dbReference type="EMBL" id="ORX50561.1"/>
    </source>
</evidence>
<dbReference type="InterPro" id="IPR016024">
    <property type="entry name" value="ARM-type_fold"/>
</dbReference>
<feature type="domain" description="SWI/SNF-like complex subunit BAF250 C-terminal" evidence="2">
    <location>
        <begin position="491"/>
        <end position="530"/>
    </location>
</feature>
<dbReference type="Pfam" id="PF12031">
    <property type="entry name" value="BAF250_C"/>
    <property type="match status" value="1"/>
</dbReference>
<dbReference type="GO" id="GO:0006355">
    <property type="term" value="P:regulation of DNA-templated transcription"/>
    <property type="evidence" value="ECO:0007669"/>
    <property type="project" value="TreeGrafter"/>
</dbReference>
<dbReference type="PANTHER" id="PTHR23210">
    <property type="entry name" value="ACTIVATING TRANSCRIPTION FACTOR 7 INTERACTING PROTEIN"/>
    <property type="match status" value="1"/>
</dbReference>
<dbReference type="OrthoDB" id="1938591at2759"/>
<feature type="region of interest" description="Disordered" evidence="1">
    <location>
        <begin position="743"/>
        <end position="774"/>
    </location>
</feature>
<feature type="compositionally biased region" description="Polar residues" evidence="1">
    <location>
        <begin position="184"/>
        <end position="208"/>
    </location>
</feature>
<feature type="compositionally biased region" description="Basic residues" evidence="1">
    <location>
        <begin position="744"/>
        <end position="753"/>
    </location>
</feature>
<evidence type="ECO:0000256" key="1">
    <source>
        <dbReference type="SAM" id="MobiDB-lite"/>
    </source>
</evidence>
<dbReference type="EMBL" id="MCGT01000023">
    <property type="protein sequence ID" value="ORX50561.1"/>
    <property type="molecule type" value="Genomic_DNA"/>
</dbReference>
<protein>
    <recommendedName>
        <fullName evidence="2">SWI/SNF-like complex subunit BAF250 C-terminal domain-containing protein</fullName>
    </recommendedName>
</protein>
<dbReference type="STRING" id="101127.A0A1X2GCJ7"/>
<dbReference type="PANTHER" id="PTHR23210:SF26">
    <property type="entry name" value="ACTIVATING TRANSCRIPTION FACTOR 7-INTERACTING PROTEIN 1"/>
    <property type="match status" value="1"/>
</dbReference>
<feature type="compositionally biased region" description="Polar residues" evidence="1">
    <location>
        <begin position="294"/>
        <end position="304"/>
    </location>
</feature>
<dbReference type="GO" id="GO:0003712">
    <property type="term" value="F:transcription coregulator activity"/>
    <property type="evidence" value="ECO:0007669"/>
    <property type="project" value="TreeGrafter"/>
</dbReference>
<feature type="region of interest" description="Disordered" evidence="1">
    <location>
        <begin position="50"/>
        <end position="94"/>
    </location>
</feature>
<feature type="region of interest" description="Disordered" evidence="1">
    <location>
        <begin position="1"/>
        <end position="24"/>
    </location>
</feature>
<dbReference type="Proteomes" id="UP000242146">
    <property type="component" value="Unassembled WGS sequence"/>
</dbReference>
<dbReference type="SUPFAM" id="SSF48371">
    <property type="entry name" value="ARM repeat"/>
    <property type="match status" value="1"/>
</dbReference>
<organism evidence="3 4">
    <name type="scientific">Hesseltinella vesiculosa</name>
    <dbReference type="NCBI Taxonomy" id="101127"/>
    <lineage>
        <taxon>Eukaryota</taxon>
        <taxon>Fungi</taxon>
        <taxon>Fungi incertae sedis</taxon>
        <taxon>Mucoromycota</taxon>
        <taxon>Mucoromycotina</taxon>
        <taxon>Mucoromycetes</taxon>
        <taxon>Mucorales</taxon>
        <taxon>Cunninghamellaceae</taxon>
        <taxon>Hesseltinella</taxon>
    </lineage>
</organism>
<proteinExistence type="predicted"/>
<evidence type="ECO:0000259" key="2">
    <source>
        <dbReference type="Pfam" id="PF12031"/>
    </source>
</evidence>
<dbReference type="InterPro" id="IPR033388">
    <property type="entry name" value="BAF250_C"/>
</dbReference>
<name>A0A1X2GCJ7_9FUNG</name>
<feature type="region of interest" description="Disordered" evidence="1">
    <location>
        <begin position="222"/>
        <end position="335"/>
    </location>
</feature>
<accession>A0A1X2GCJ7</accession>
<feature type="compositionally biased region" description="Low complexity" evidence="1">
    <location>
        <begin position="277"/>
        <end position="293"/>
    </location>
</feature>
<dbReference type="AlphaFoldDB" id="A0A1X2GCJ7"/>
<dbReference type="InterPro" id="IPR026085">
    <property type="entry name" value="ATF7-int"/>
</dbReference>
<feature type="compositionally biased region" description="Polar residues" evidence="1">
    <location>
        <begin position="251"/>
        <end position="264"/>
    </location>
</feature>
<feature type="compositionally biased region" description="Low complexity" evidence="1">
    <location>
        <begin position="75"/>
        <end position="94"/>
    </location>
</feature>
<feature type="compositionally biased region" description="Low complexity" evidence="1">
    <location>
        <begin position="1"/>
        <end position="21"/>
    </location>
</feature>
<sequence>MLPFQQQQQNSPNSNNANQLNGLRFNGMANGNSFNFNDMVGFDPSLLAQGSMPMMQPPMNSMPMSSPQMRPPFTPQQQQQQPQQPQSPSTPMFSPQQTMMLQNQVLQAQLQQQQQQQGRSLYANPLLLQQQQQQAATMAMNRVKQSPSSSPVIAHPPSNLASPMTSTAVSPQQSPMGVDIARPSTPTAQNFQMQQPGSTHSSPQLHRAQAQTNVVYSNPYQQQLQQMQQTQQASPVSSPFMTGQPHHAASPQMSSPSVLQSSAVDHQKLDTPPAQPSPQHQQQPMQAISQPAQDPSTPQAANGQPSTAVATPPPPTISTPTVQQKDQSEEETADNLVTYVPKTRNIETYGGVDLKYFDKFEIRPMVAQLAELGAVDIHALIMSLKSGLKMEVANALNTLTMVTVHTPLVLAECEDLLDVLLDVLDQDFFGYESLGGPKEADQVKQELKKRRTSLPDDTQVNYATLFDMSLDEMKSLIPMLEDSSSEMWLSLRERCLCILNLLRNFSFIPHNMEYLARHDRFVHTLLALLQYTRGIKEEDWDDTHRREAWFVGVRRMDTLDHRKSALMIFSSIAVYLKIPHIDMARAFVRLIHDFMTHGIDTYYSLLAIETWAKIAVSFENQKTFSALIDSHADEFSWIEDIWAELSAVICKDYFGTDGRVLANITMGQLAALEMVMMSLFEVVMITNDDLDLKEQLLMRDKSIPMTILRLCITLAESGNQHFMVVTRRGMEVIRNLLGNGLASSRRRRSRQHPRSQPPQPHPLPGPSTWVPDAGARKSADPILTSLANKVLDVANLREKTMMALLKPSTDVEVLSDLTELLDLIEKEHSA</sequence>
<evidence type="ECO:0000313" key="4">
    <source>
        <dbReference type="Proteomes" id="UP000242146"/>
    </source>
</evidence>
<dbReference type="GO" id="GO:0005667">
    <property type="term" value="C:transcription regulator complex"/>
    <property type="evidence" value="ECO:0007669"/>
    <property type="project" value="TreeGrafter"/>
</dbReference>
<feature type="compositionally biased region" description="Low complexity" evidence="1">
    <location>
        <begin position="51"/>
        <end position="68"/>
    </location>
</feature>
<gene>
    <name evidence="3" type="ORF">DM01DRAFT_1409068</name>
</gene>
<comment type="caution">
    <text evidence="3">The sequence shown here is derived from an EMBL/GenBank/DDBJ whole genome shotgun (WGS) entry which is preliminary data.</text>
</comment>
<feature type="region of interest" description="Disordered" evidence="1">
    <location>
        <begin position="181"/>
        <end position="208"/>
    </location>
</feature>